<organism evidence="2 3">
    <name type="scientific">Aplysia californica</name>
    <name type="common">California sea hare</name>
    <dbReference type="NCBI Taxonomy" id="6500"/>
    <lineage>
        <taxon>Eukaryota</taxon>
        <taxon>Metazoa</taxon>
        <taxon>Spiralia</taxon>
        <taxon>Lophotrochozoa</taxon>
        <taxon>Mollusca</taxon>
        <taxon>Gastropoda</taxon>
        <taxon>Heterobranchia</taxon>
        <taxon>Euthyneura</taxon>
        <taxon>Tectipleura</taxon>
        <taxon>Aplysiida</taxon>
        <taxon>Aplysioidea</taxon>
        <taxon>Aplysiidae</taxon>
        <taxon>Aplysia</taxon>
    </lineage>
</organism>
<dbReference type="InterPro" id="IPR050332">
    <property type="entry name" value="GPCR_2"/>
</dbReference>
<evidence type="ECO:0000313" key="2">
    <source>
        <dbReference type="Proteomes" id="UP000694888"/>
    </source>
</evidence>
<protein>
    <submittedName>
        <fullName evidence="3">Parathyroid hormone/parathyroid hormone-related peptide receptor</fullName>
    </submittedName>
</protein>
<name>A0ABM1A4R7_APLCA</name>
<proteinExistence type="predicted"/>
<evidence type="ECO:0000313" key="3">
    <source>
        <dbReference type="RefSeq" id="XP_012940816.2"/>
    </source>
</evidence>
<dbReference type="Proteomes" id="UP000694888">
    <property type="component" value="Unplaced"/>
</dbReference>
<dbReference type="RefSeq" id="XP_012940816.2">
    <property type="nucleotide sequence ID" value="XM_013085362.2"/>
</dbReference>
<keyword evidence="3" id="KW-0675">Receptor</keyword>
<evidence type="ECO:0000256" key="1">
    <source>
        <dbReference type="SAM" id="MobiDB-lite"/>
    </source>
</evidence>
<dbReference type="Gene3D" id="1.20.1070.10">
    <property type="entry name" value="Rhodopsin 7-helix transmembrane proteins"/>
    <property type="match status" value="1"/>
</dbReference>
<reference evidence="3" key="1">
    <citation type="submission" date="2025-08" db="UniProtKB">
        <authorList>
            <consortium name="RefSeq"/>
        </authorList>
    </citation>
    <scope>IDENTIFICATION</scope>
</reference>
<gene>
    <name evidence="3" type="primary">LOC101847054</name>
</gene>
<dbReference type="PANTHER" id="PTHR45620:SF1">
    <property type="entry name" value="G-PROTEIN COUPLED RECEPTORS FAMILY 2 PROFILE 2 DOMAIN-CONTAINING PROTEIN"/>
    <property type="match status" value="1"/>
</dbReference>
<feature type="region of interest" description="Disordered" evidence="1">
    <location>
        <begin position="76"/>
        <end position="111"/>
    </location>
</feature>
<sequence>MFGVHYLITLAVPENVSAITETVKLYFEMFFNSFQGLLIACLFCFMNGEVQTEIRKRYIRHRLRVNSRKFQNKYVATSSSHVRPRSCPSCSPRHESRELNSSSGSEHNASAERQKLRIYIQPMRYYRAQPPLTIPNDTRPIMAANKNNSYV</sequence>
<accession>A0ABM1A4R7</accession>
<keyword evidence="2" id="KW-1185">Reference proteome</keyword>
<feature type="compositionally biased region" description="Polar residues" evidence="1">
    <location>
        <begin position="99"/>
        <end position="108"/>
    </location>
</feature>
<dbReference type="GeneID" id="101847054"/>
<dbReference type="PANTHER" id="PTHR45620">
    <property type="entry name" value="PDF RECEPTOR-LIKE PROTEIN-RELATED"/>
    <property type="match status" value="1"/>
</dbReference>